<evidence type="ECO:0000259" key="2">
    <source>
        <dbReference type="PROSITE" id="PS51832"/>
    </source>
</evidence>
<dbReference type="PANTHER" id="PTHR43155:SF2">
    <property type="entry name" value="CYCLIC DI-GMP PHOSPHODIESTERASE PA4108"/>
    <property type="match status" value="1"/>
</dbReference>
<dbReference type="InterPro" id="IPR006675">
    <property type="entry name" value="HDIG_dom"/>
</dbReference>
<dbReference type="PROSITE" id="PS51832">
    <property type="entry name" value="HD_GYP"/>
    <property type="match status" value="1"/>
</dbReference>
<dbReference type="SUPFAM" id="SSF109604">
    <property type="entry name" value="HD-domain/PDEase-like"/>
    <property type="match status" value="1"/>
</dbReference>
<feature type="domain" description="HD" evidence="1">
    <location>
        <begin position="38"/>
        <end position="145"/>
    </location>
</feature>
<evidence type="ECO:0000259" key="1">
    <source>
        <dbReference type="PROSITE" id="PS51831"/>
    </source>
</evidence>
<dbReference type="InterPro" id="IPR006674">
    <property type="entry name" value="HD_domain"/>
</dbReference>
<name>A0A1G2T2X4_9BACT</name>
<comment type="caution">
    <text evidence="3">The sequence shown here is derived from an EMBL/GenBank/DDBJ whole genome shotgun (WGS) entry which is preliminary data.</text>
</comment>
<dbReference type="Proteomes" id="UP000178612">
    <property type="component" value="Unassembled WGS sequence"/>
</dbReference>
<dbReference type="InterPro" id="IPR003607">
    <property type="entry name" value="HD/PDEase_dom"/>
</dbReference>
<dbReference type="InterPro" id="IPR037522">
    <property type="entry name" value="HD_GYP_dom"/>
</dbReference>
<dbReference type="Gene3D" id="1.10.3210.10">
    <property type="entry name" value="Hypothetical protein af1432"/>
    <property type="match status" value="1"/>
</dbReference>
<dbReference type="CDD" id="cd00077">
    <property type="entry name" value="HDc"/>
    <property type="match status" value="1"/>
</dbReference>
<organism evidence="3 4">
    <name type="scientific">Candidatus Zambryskibacteria bacterium RIFCSPHIGHO2_01_FULL_49_18</name>
    <dbReference type="NCBI Taxonomy" id="1802740"/>
    <lineage>
        <taxon>Bacteria</taxon>
        <taxon>Candidatus Zambryskiibacteriota</taxon>
    </lineage>
</organism>
<accession>A0A1G2T2X4</accession>
<dbReference type="Pfam" id="PF01966">
    <property type="entry name" value="HD"/>
    <property type="match status" value="1"/>
</dbReference>
<protein>
    <submittedName>
        <fullName evidence="3">Uncharacterized protein</fullName>
    </submittedName>
</protein>
<gene>
    <name evidence="3" type="ORF">A2758_00690</name>
</gene>
<feature type="domain" description="HD-GYP" evidence="2">
    <location>
        <begin position="16"/>
        <end position="185"/>
    </location>
</feature>
<proteinExistence type="predicted"/>
<reference evidence="3 4" key="1">
    <citation type="journal article" date="2016" name="Nat. Commun.">
        <title>Thousands of microbial genomes shed light on interconnected biogeochemical processes in an aquifer system.</title>
        <authorList>
            <person name="Anantharaman K."/>
            <person name="Brown C.T."/>
            <person name="Hug L.A."/>
            <person name="Sharon I."/>
            <person name="Castelle C.J."/>
            <person name="Probst A.J."/>
            <person name="Thomas B.C."/>
            <person name="Singh A."/>
            <person name="Wilkins M.J."/>
            <person name="Karaoz U."/>
            <person name="Brodie E.L."/>
            <person name="Williams K.H."/>
            <person name="Hubbard S.S."/>
            <person name="Banfield J.F."/>
        </authorList>
    </citation>
    <scope>NUCLEOTIDE SEQUENCE [LARGE SCALE GENOMIC DNA]</scope>
</reference>
<dbReference type="AlphaFoldDB" id="A0A1G2T2X4"/>
<dbReference type="PROSITE" id="PS51831">
    <property type="entry name" value="HD"/>
    <property type="match status" value="1"/>
</dbReference>
<dbReference type="SMART" id="SM00471">
    <property type="entry name" value="HDc"/>
    <property type="match status" value="1"/>
</dbReference>
<sequence>MNYLYRHPEKVETLIKELQKEDHTASFLEVLKTHHHDTFAHSIRVAKLSIDLALENNLPIKVVRVIGHAALLHDFGKTKIDRKILSKSEPLNWWEKLIMKWHPQLGLSELRGVVSQEIRVIIASHHRPIDAMTEIVSAADMYDALSSPRAYKDGFDLEKVEAIMLEQFSGKKILIDQLTKIPRGF</sequence>
<dbReference type="NCBIfam" id="TIGR00277">
    <property type="entry name" value="HDIG"/>
    <property type="match status" value="1"/>
</dbReference>
<evidence type="ECO:0000313" key="3">
    <source>
        <dbReference type="EMBL" id="OHA91614.1"/>
    </source>
</evidence>
<dbReference type="EMBL" id="MHVJ01000011">
    <property type="protein sequence ID" value="OHA91614.1"/>
    <property type="molecule type" value="Genomic_DNA"/>
</dbReference>
<evidence type="ECO:0000313" key="4">
    <source>
        <dbReference type="Proteomes" id="UP000178612"/>
    </source>
</evidence>
<dbReference type="PANTHER" id="PTHR43155">
    <property type="entry name" value="CYCLIC DI-GMP PHOSPHODIESTERASE PA4108-RELATED"/>
    <property type="match status" value="1"/>
</dbReference>